<feature type="region of interest" description="Disordered" evidence="5">
    <location>
        <begin position="1"/>
        <end position="70"/>
    </location>
</feature>
<organism evidence="7 8">
    <name type="scientific">Rhodotorula diobovata</name>
    <dbReference type="NCBI Taxonomy" id="5288"/>
    <lineage>
        <taxon>Eukaryota</taxon>
        <taxon>Fungi</taxon>
        <taxon>Dikarya</taxon>
        <taxon>Basidiomycota</taxon>
        <taxon>Pucciniomycotina</taxon>
        <taxon>Microbotryomycetes</taxon>
        <taxon>Sporidiobolales</taxon>
        <taxon>Sporidiobolaceae</taxon>
        <taxon>Rhodotorula</taxon>
    </lineage>
</organism>
<keyword evidence="2" id="KW-0479">Metal-binding</keyword>
<keyword evidence="4" id="KW-0539">Nucleus</keyword>
<evidence type="ECO:0000256" key="1">
    <source>
        <dbReference type="ARBA" id="ARBA00004123"/>
    </source>
</evidence>
<feature type="compositionally biased region" description="Low complexity" evidence="5">
    <location>
        <begin position="98"/>
        <end position="127"/>
    </location>
</feature>
<dbReference type="Proteomes" id="UP000311382">
    <property type="component" value="Unassembled WGS sequence"/>
</dbReference>
<dbReference type="SMART" id="SM00066">
    <property type="entry name" value="GAL4"/>
    <property type="match status" value="1"/>
</dbReference>
<sequence length="901" mass="97305">MYAHHHPQQQQQQQQEQQQSRHQAPMWEESYAQGEVEGRMSPPASGTAVRRQSDTLQRVRRSSSTAQNPAEVEALLWNLGTPSSAAETADAIALSPRSSFAAPPSTAASLAQPAPAPAPSCTAAGPAPLIPVVDPGRQQSASASDAPPPKTARARQPRDDAGQAGLADKSCKQCRIRKVRCSRTWPVCGRCTIKELPCHYGNLVPIDLVKTMQPEARVAELEARIKSLEVELAMSASPAASASLVGPYGAATTAFSAHLSSSSDLPSHIFHTLVSALGESLTPERLDSHTAAVLRRVQSRAETLAAAATPPSSKSAKGLAGSAQPYQSRLAQQALSDARLAHAHLATLSSSERAQHPAWPRLVTWSLLDECWATCSSNTPVFRPWLDVEAKSRLYAEAERLSGPERCAVLAMCALAVRSTMDLDVLGMSGLDSAVDEAQAVGGSSDESLDGTSSAAASSTSPKRCLAVQRELFARALRTLMMETYDRLEVAHGEGDEEALKATLVCGALMMWNELLPRRSRSLVRTALGHYRDLFDATSTLHSPGDVGTARKHLLSMYALPLLHQDATTAAYLRAAPLITDADLDAYFPAFPIPTLSRDGVLGIGGKDWNLREQMLPWFDVDRLGGDKHDDLLMGSMVIYTWVAACLRWCAEMSCARSFSAPLSAHAVNTLFSLVSQVHLAIQALQHHFVHSPAPLHPTCVGPGGDTCEHLHLRWCSRLDRETDDCVWLAFATVGERMMREESERDAVAGEAGGEGGDEDRVDVEWLQRCEGQVRQGLKRAAFYFNAYTLSPDPHQTHHLAFELELIPSWTFLAAMRFTPSASGAASPPGASGGPRKKADELTETELDWIERGLEVASLYHSVAERRLVELRAHREAERRSVARLVDAGMASACSPSAGAL</sequence>
<comment type="caution">
    <text evidence="7">The sequence shown here is derived from an EMBL/GenBank/DDBJ whole genome shotgun (WGS) entry which is preliminary data.</text>
</comment>
<evidence type="ECO:0000313" key="8">
    <source>
        <dbReference type="Proteomes" id="UP000311382"/>
    </source>
</evidence>
<dbReference type="PANTHER" id="PTHR46910">
    <property type="entry name" value="TRANSCRIPTION FACTOR PDR1"/>
    <property type="match status" value="1"/>
</dbReference>
<keyword evidence="8" id="KW-1185">Reference proteome</keyword>
<dbReference type="EMBL" id="SOZI01000037">
    <property type="protein sequence ID" value="TNY21777.1"/>
    <property type="molecule type" value="Genomic_DNA"/>
</dbReference>
<dbReference type="OrthoDB" id="5419315at2759"/>
<evidence type="ECO:0000313" key="7">
    <source>
        <dbReference type="EMBL" id="TNY21777.1"/>
    </source>
</evidence>
<dbReference type="CDD" id="cd00067">
    <property type="entry name" value="GAL4"/>
    <property type="match status" value="1"/>
</dbReference>
<accession>A0A5C5FY26</accession>
<dbReference type="AlphaFoldDB" id="A0A5C5FY26"/>
<evidence type="ECO:0000259" key="6">
    <source>
        <dbReference type="PROSITE" id="PS50048"/>
    </source>
</evidence>
<feature type="domain" description="Zn(2)-C6 fungal-type" evidence="6">
    <location>
        <begin position="170"/>
        <end position="200"/>
    </location>
</feature>
<evidence type="ECO:0000256" key="3">
    <source>
        <dbReference type="ARBA" id="ARBA00023125"/>
    </source>
</evidence>
<evidence type="ECO:0000256" key="5">
    <source>
        <dbReference type="SAM" id="MobiDB-lite"/>
    </source>
</evidence>
<keyword evidence="3" id="KW-0238">DNA-binding</keyword>
<reference evidence="7 8" key="1">
    <citation type="submission" date="2019-03" db="EMBL/GenBank/DDBJ databases">
        <title>Rhodosporidium diobovatum UCD-FST 08-225 genome sequencing, assembly, and annotation.</title>
        <authorList>
            <person name="Fakankun I.U."/>
            <person name="Fristensky B."/>
            <person name="Levin D.B."/>
        </authorList>
    </citation>
    <scope>NUCLEOTIDE SEQUENCE [LARGE SCALE GENOMIC DNA]</scope>
    <source>
        <strain evidence="7 8">UCD-FST 08-225</strain>
    </source>
</reference>
<dbReference type="GO" id="GO:0008270">
    <property type="term" value="F:zinc ion binding"/>
    <property type="evidence" value="ECO:0007669"/>
    <property type="project" value="InterPro"/>
</dbReference>
<name>A0A5C5FY26_9BASI</name>
<evidence type="ECO:0000256" key="2">
    <source>
        <dbReference type="ARBA" id="ARBA00022723"/>
    </source>
</evidence>
<dbReference type="GO" id="GO:0000981">
    <property type="term" value="F:DNA-binding transcription factor activity, RNA polymerase II-specific"/>
    <property type="evidence" value="ECO:0007669"/>
    <property type="project" value="InterPro"/>
</dbReference>
<protein>
    <recommendedName>
        <fullName evidence="6">Zn(2)-C6 fungal-type domain-containing protein</fullName>
    </recommendedName>
</protein>
<dbReference type="Gene3D" id="4.10.240.10">
    <property type="entry name" value="Zn(2)-C6 fungal-type DNA-binding domain"/>
    <property type="match status" value="1"/>
</dbReference>
<dbReference type="Pfam" id="PF00172">
    <property type="entry name" value="Zn_clus"/>
    <property type="match status" value="1"/>
</dbReference>
<evidence type="ECO:0000256" key="4">
    <source>
        <dbReference type="ARBA" id="ARBA00023242"/>
    </source>
</evidence>
<dbReference type="STRING" id="5288.A0A5C5FY26"/>
<gene>
    <name evidence="7" type="ORF">DMC30DRAFT_394148</name>
</gene>
<proteinExistence type="predicted"/>
<comment type="subcellular location">
    <subcellularLocation>
        <location evidence="1">Nucleus</location>
    </subcellularLocation>
</comment>
<dbReference type="PANTHER" id="PTHR46910:SF3">
    <property type="entry name" value="HALOTOLERANCE PROTEIN 9-RELATED"/>
    <property type="match status" value="1"/>
</dbReference>
<dbReference type="PROSITE" id="PS50048">
    <property type="entry name" value="ZN2_CY6_FUNGAL_2"/>
    <property type="match status" value="1"/>
</dbReference>
<dbReference type="GO" id="GO:0005634">
    <property type="term" value="C:nucleus"/>
    <property type="evidence" value="ECO:0007669"/>
    <property type="project" value="UniProtKB-SubCell"/>
</dbReference>
<dbReference type="GO" id="GO:0003677">
    <property type="term" value="F:DNA binding"/>
    <property type="evidence" value="ECO:0007669"/>
    <property type="project" value="UniProtKB-KW"/>
</dbReference>
<feature type="region of interest" description="Disordered" evidence="5">
    <location>
        <begin position="98"/>
        <end position="167"/>
    </location>
</feature>
<feature type="compositionally biased region" description="Low complexity" evidence="5">
    <location>
        <begin position="8"/>
        <end position="18"/>
    </location>
</feature>
<dbReference type="PROSITE" id="PS00463">
    <property type="entry name" value="ZN2_CY6_FUNGAL_1"/>
    <property type="match status" value="1"/>
</dbReference>
<dbReference type="InterPro" id="IPR050987">
    <property type="entry name" value="AtrR-like"/>
</dbReference>
<dbReference type="InterPro" id="IPR001138">
    <property type="entry name" value="Zn2Cys6_DnaBD"/>
</dbReference>
<dbReference type="SUPFAM" id="SSF57701">
    <property type="entry name" value="Zn2/Cys6 DNA-binding domain"/>
    <property type="match status" value="1"/>
</dbReference>
<dbReference type="InterPro" id="IPR036864">
    <property type="entry name" value="Zn2-C6_fun-type_DNA-bd_sf"/>
</dbReference>